<evidence type="ECO:0000256" key="2">
    <source>
        <dbReference type="ARBA" id="ARBA00022679"/>
    </source>
</evidence>
<evidence type="ECO:0000256" key="1">
    <source>
        <dbReference type="ARBA" id="ARBA00010688"/>
    </source>
</evidence>
<dbReference type="Pfam" id="PF00294">
    <property type="entry name" value="PfkB"/>
    <property type="match status" value="1"/>
</dbReference>
<organism evidence="5 6">
    <name type="scientific">Roseiterribacter gracilis</name>
    <dbReference type="NCBI Taxonomy" id="2812848"/>
    <lineage>
        <taxon>Bacteria</taxon>
        <taxon>Pseudomonadati</taxon>
        <taxon>Pseudomonadota</taxon>
        <taxon>Alphaproteobacteria</taxon>
        <taxon>Rhodospirillales</taxon>
        <taxon>Roseiterribacteraceae</taxon>
        <taxon>Roseiterribacter</taxon>
    </lineage>
</organism>
<comment type="caution">
    <text evidence="5">The sequence shown here is derived from an EMBL/GenBank/DDBJ whole genome shotgun (WGS) entry which is preliminary data.</text>
</comment>
<reference evidence="5" key="1">
    <citation type="submission" date="2021-02" db="EMBL/GenBank/DDBJ databases">
        <title>Genome sequence of Rhodospirillales sp. strain TMPK1 isolated from soil.</title>
        <authorList>
            <person name="Nakai R."/>
            <person name="Kusada H."/>
            <person name="Tamaki H."/>
        </authorList>
    </citation>
    <scope>NUCLEOTIDE SEQUENCE</scope>
    <source>
        <strain evidence="5">TMPK1</strain>
    </source>
</reference>
<feature type="domain" description="Carbohydrate kinase PfkB" evidence="4">
    <location>
        <begin position="3"/>
        <end position="310"/>
    </location>
</feature>
<evidence type="ECO:0000256" key="3">
    <source>
        <dbReference type="ARBA" id="ARBA00022777"/>
    </source>
</evidence>
<name>A0A8S8XCP5_9PROT</name>
<evidence type="ECO:0000259" key="4">
    <source>
        <dbReference type="Pfam" id="PF00294"/>
    </source>
</evidence>
<keyword evidence="2" id="KW-0808">Transferase</keyword>
<keyword evidence="6" id="KW-1185">Reference proteome</keyword>
<evidence type="ECO:0000313" key="6">
    <source>
        <dbReference type="Proteomes" id="UP000681075"/>
    </source>
</evidence>
<comment type="similarity">
    <text evidence="1">Belongs to the carbohydrate kinase PfkB family.</text>
</comment>
<dbReference type="GO" id="GO:0016301">
    <property type="term" value="F:kinase activity"/>
    <property type="evidence" value="ECO:0007669"/>
    <property type="project" value="UniProtKB-KW"/>
</dbReference>
<accession>A0A8S8XCP5</accession>
<dbReference type="Gene3D" id="3.40.1190.20">
    <property type="match status" value="1"/>
</dbReference>
<proteinExistence type="inferred from homology"/>
<dbReference type="CDD" id="cd01166">
    <property type="entry name" value="KdgK"/>
    <property type="match status" value="1"/>
</dbReference>
<dbReference type="PANTHER" id="PTHR43320">
    <property type="entry name" value="SUGAR KINASE"/>
    <property type="match status" value="1"/>
</dbReference>
<dbReference type="RefSeq" id="WP_420242156.1">
    <property type="nucleotide sequence ID" value="NZ_BOPV01000001.1"/>
</dbReference>
<dbReference type="InterPro" id="IPR029056">
    <property type="entry name" value="Ribokinase-like"/>
</dbReference>
<dbReference type="InterPro" id="IPR011611">
    <property type="entry name" value="PfkB_dom"/>
</dbReference>
<gene>
    <name evidence="5" type="primary">kdgK</name>
    <name evidence="5" type="ORF">TMPK1_12940</name>
</gene>
<sequence>MTARVVCFGEILIRLSSPDNELLLQSPNLRIHYGGAEANVAVSLARFGHDAAMVSFLPDNALGRAAMDELRRYGVDTRFVTTAPGRMGLYFLAPGAVLRPSEIVYDRAHSSFATGPIDTIKWDETLAGAGWLHVSGVTPALGSVPAAAAVRAAQTARKLGVQVSFDGNYRAKLWGAWQGDGPGILRTMLTNASIAFADDRDIALVLGRPFNEADPAARRRAAAKAAFDAFPNLQRITSTIRTQHGVEHHDMSAVLFTRTSEFATASFSLAGIVDRIGAGDAFAAGVLHGLASAQDDETSLNFGLAAACLKHSIPGDFNLASESDVHAFLGGGLDVRR</sequence>
<dbReference type="AlphaFoldDB" id="A0A8S8XCP5"/>
<keyword evidence="3 5" id="KW-0418">Kinase</keyword>
<evidence type="ECO:0000313" key="5">
    <source>
        <dbReference type="EMBL" id="GIL39057.1"/>
    </source>
</evidence>
<dbReference type="SUPFAM" id="SSF53613">
    <property type="entry name" value="Ribokinase-like"/>
    <property type="match status" value="1"/>
</dbReference>
<dbReference type="Proteomes" id="UP000681075">
    <property type="component" value="Unassembled WGS sequence"/>
</dbReference>
<dbReference type="PANTHER" id="PTHR43320:SF2">
    <property type="entry name" value="2-DEHYDRO-3-DEOXYGLUCONOKINASE_2-DEHYDRO-3-DEOXYGALACTONOKINASE"/>
    <property type="match status" value="1"/>
</dbReference>
<protein>
    <submittedName>
        <fullName evidence="5">2-keto-3-deoxygluconate kinase</fullName>
    </submittedName>
</protein>
<dbReference type="InterPro" id="IPR052700">
    <property type="entry name" value="Carb_kinase_PfkB-like"/>
</dbReference>
<dbReference type="EMBL" id="BOPV01000001">
    <property type="protein sequence ID" value="GIL39057.1"/>
    <property type="molecule type" value="Genomic_DNA"/>
</dbReference>